<reference evidence="1 2" key="1">
    <citation type="submission" date="2018-05" db="EMBL/GenBank/DDBJ databases">
        <title>Brachybacterium sp. M1HQ-2T, whole genome shotgun sequence.</title>
        <authorList>
            <person name="Tuo L."/>
        </authorList>
    </citation>
    <scope>NUCLEOTIDE SEQUENCE [LARGE SCALE GENOMIC DNA]</scope>
    <source>
        <strain evidence="1 2">M1HQ-2</strain>
    </source>
</reference>
<dbReference type="AlphaFoldDB" id="A0A2U2RKV2"/>
<evidence type="ECO:0000313" key="2">
    <source>
        <dbReference type="Proteomes" id="UP000245590"/>
    </source>
</evidence>
<sequence length="105" mass="11186">MPSSSVVGSASWAASSSDAFIFSVRSCSRWLSWSTCFAASARAAFLPESASRPVSLSPRFLSSGEDWATSPSDWAMLPRFFAAVVPATAPATVRASLSFFVRPSR</sequence>
<proteinExistence type="predicted"/>
<keyword evidence="2" id="KW-1185">Reference proteome</keyword>
<gene>
    <name evidence="1" type="ORF">DEO23_05710</name>
</gene>
<protein>
    <submittedName>
        <fullName evidence="1">Uncharacterized protein</fullName>
    </submittedName>
</protein>
<accession>A0A2U2RKV2</accession>
<comment type="caution">
    <text evidence="1">The sequence shown here is derived from an EMBL/GenBank/DDBJ whole genome shotgun (WGS) entry which is preliminary data.</text>
</comment>
<name>A0A2U2RKV2_9MICO</name>
<dbReference type="Proteomes" id="UP000245590">
    <property type="component" value="Unassembled WGS sequence"/>
</dbReference>
<dbReference type="EMBL" id="QFKX01000002">
    <property type="protein sequence ID" value="PWH06466.1"/>
    <property type="molecule type" value="Genomic_DNA"/>
</dbReference>
<organism evidence="1 2">
    <name type="scientific">Brachybacterium endophyticum</name>
    <dbReference type="NCBI Taxonomy" id="2182385"/>
    <lineage>
        <taxon>Bacteria</taxon>
        <taxon>Bacillati</taxon>
        <taxon>Actinomycetota</taxon>
        <taxon>Actinomycetes</taxon>
        <taxon>Micrococcales</taxon>
        <taxon>Dermabacteraceae</taxon>
        <taxon>Brachybacterium</taxon>
    </lineage>
</organism>
<evidence type="ECO:0000313" key="1">
    <source>
        <dbReference type="EMBL" id="PWH06466.1"/>
    </source>
</evidence>